<evidence type="ECO:0000313" key="2">
    <source>
        <dbReference type="Proteomes" id="UP000314985"/>
    </source>
</evidence>
<protein>
    <submittedName>
        <fullName evidence="1">Uncharacterized protein</fullName>
    </submittedName>
</protein>
<dbReference type="AntiFam" id="ANF00149">
    <property type="entry name" value="Shadow ORF (opposite cshA)"/>
</dbReference>
<proteinExistence type="predicted"/>
<dbReference type="Proteomes" id="UP000314985">
    <property type="component" value="Chromosome 6"/>
</dbReference>
<accession>A0A4X1SSU8</accession>
<reference evidence="1" key="2">
    <citation type="submission" date="2025-08" db="UniProtKB">
        <authorList>
            <consortium name="Ensembl"/>
        </authorList>
    </citation>
    <scope>IDENTIFICATION</scope>
</reference>
<dbReference type="Ensembl" id="ENSSSCT00070006390.1">
    <property type="protein sequence ID" value="ENSSSCP00070005208.1"/>
    <property type="gene ID" value="ENSSSCG00070003394.1"/>
</dbReference>
<dbReference type="AlphaFoldDB" id="A0A4X1SSU8"/>
<name>A0A4X1SSU8_PIG</name>
<evidence type="ECO:0000313" key="1">
    <source>
        <dbReference type="Ensembl" id="ENSSSCP00070005208.1"/>
    </source>
</evidence>
<reference evidence="1 2" key="1">
    <citation type="submission" date="2017-08" db="EMBL/GenBank/DDBJ databases">
        <title>USMARCv1.0.</title>
        <authorList>
            <person name="Hannum G.I."/>
            <person name="Koren S."/>
            <person name="Schroeder S.G."/>
            <person name="Chin S.C."/>
            <person name="Nonneman D.J."/>
            <person name="Becker S.A."/>
            <person name="Rosen B.D."/>
            <person name="Bickhart D.M."/>
            <person name="Putnam N.H."/>
            <person name="Green R.E."/>
            <person name="Tuggle C.K."/>
            <person name="Liu H."/>
            <person name="Rohrer G.A."/>
            <person name="Warr A."/>
            <person name="Hall R."/>
            <person name="Kim K."/>
            <person name="Hume D.A."/>
            <person name="Talbot R."/>
            <person name="Chow W."/>
            <person name="Howe K."/>
            <person name="Schwartz A.S."/>
            <person name="Watson M."/>
            <person name="Archibald A.L."/>
            <person name="Phillippy A.M."/>
            <person name="Smith T.P.L."/>
        </authorList>
    </citation>
    <scope>NUCLEOTIDE SEQUENCE [LARGE SCALE GENOMIC DNA]</scope>
</reference>
<sequence length="205" mass="22394">MAEDHGLSNGDGSVQVTQGLELLVSVIAQDIILLDGVQCLLLTLQFDDIWVWDHFLGKLPDRVFEGGREKQHLAVPGQHPLLPLDADALVLVALSSYHHVCLIQNKHLDLLGVNELELGAPVQNGPRGANDNVLTDLLTSFHCGDKMSSVSISIAKPVVEVKALPILPQLEEVNSRCQNIGVLPKSFVFYKRGLTTPTPLHCFQD</sequence>
<organism evidence="1 2">
    <name type="scientific">Sus scrofa</name>
    <name type="common">Pig</name>
    <dbReference type="NCBI Taxonomy" id="9823"/>
    <lineage>
        <taxon>Eukaryota</taxon>
        <taxon>Metazoa</taxon>
        <taxon>Chordata</taxon>
        <taxon>Craniata</taxon>
        <taxon>Vertebrata</taxon>
        <taxon>Euteleostomi</taxon>
        <taxon>Mammalia</taxon>
        <taxon>Eutheria</taxon>
        <taxon>Laurasiatheria</taxon>
        <taxon>Artiodactyla</taxon>
        <taxon>Suina</taxon>
        <taxon>Suidae</taxon>
        <taxon>Sus</taxon>
    </lineage>
</organism>